<name>A0ABR3YY96_9PEZI</name>
<keyword evidence="1" id="KW-0732">Signal</keyword>
<reference evidence="2 3" key="1">
    <citation type="journal article" date="2024" name="IMA Fungus">
        <title>IMA Genome - F19 : A genome assembly and annotation guide to empower mycologists, including annotated draft genome sequences of Ceratocystis pirilliformis, Diaporthe australafricana, Fusarium ophioides, Paecilomyces lecythidis, and Sporothrix stenoceras.</title>
        <authorList>
            <person name="Aylward J."/>
            <person name="Wilson A.M."/>
            <person name="Visagie C.M."/>
            <person name="Spraker J."/>
            <person name="Barnes I."/>
            <person name="Buitendag C."/>
            <person name="Ceriani C."/>
            <person name="Del Mar Angel L."/>
            <person name="du Plessis D."/>
            <person name="Fuchs T."/>
            <person name="Gasser K."/>
            <person name="Kramer D."/>
            <person name="Li W."/>
            <person name="Munsamy K."/>
            <person name="Piso A."/>
            <person name="Price J.L."/>
            <person name="Sonnekus B."/>
            <person name="Thomas C."/>
            <person name="van der Nest A."/>
            <person name="van Dijk A."/>
            <person name="van Heerden A."/>
            <person name="van Vuuren N."/>
            <person name="Yilmaz N."/>
            <person name="Duong T.A."/>
            <person name="van der Merwe N.A."/>
            <person name="Wingfield M.J."/>
            <person name="Wingfield B.D."/>
        </authorList>
    </citation>
    <scope>NUCLEOTIDE SEQUENCE [LARGE SCALE GENOMIC DNA]</scope>
    <source>
        <strain evidence="2 3">CMW 5346</strain>
    </source>
</reference>
<accession>A0ABR3YY96</accession>
<gene>
    <name evidence="2" type="ORF">Sste5346_006779</name>
</gene>
<keyword evidence="3" id="KW-1185">Reference proteome</keyword>
<organism evidence="2 3">
    <name type="scientific">Sporothrix stenoceras</name>
    <dbReference type="NCBI Taxonomy" id="5173"/>
    <lineage>
        <taxon>Eukaryota</taxon>
        <taxon>Fungi</taxon>
        <taxon>Dikarya</taxon>
        <taxon>Ascomycota</taxon>
        <taxon>Pezizomycotina</taxon>
        <taxon>Sordariomycetes</taxon>
        <taxon>Sordariomycetidae</taxon>
        <taxon>Ophiostomatales</taxon>
        <taxon>Ophiostomataceae</taxon>
        <taxon>Sporothrix</taxon>
    </lineage>
</organism>
<dbReference type="Proteomes" id="UP001583186">
    <property type="component" value="Unassembled WGS sequence"/>
</dbReference>
<evidence type="ECO:0000256" key="1">
    <source>
        <dbReference type="SAM" id="SignalP"/>
    </source>
</evidence>
<evidence type="ECO:0000313" key="2">
    <source>
        <dbReference type="EMBL" id="KAL1892886.1"/>
    </source>
</evidence>
<dbReference type="EMBL" id="JAWCUI010000041">
    <property type="protein sequence ID" value="KAL1892886.1"/>
    <property type="molecule type" value="Genomic_DNA"/>
</dbReference>
<proteinExistence type="predicted"/>
<protein>
    <submittedName>
        <fullName evidence="2">Uncharacterized protein</fullName>
    </submittedName>
</protein>
<sequence>MRSSSPSGPSLLLCATAFLAAFGSAAVVRASPSIVVDDAALLRFSPNIDKQLDLTERGSSDPDHPDLASANVLMPRAAATNLQFFKGALANIQAPAIAQSNDATRPFAVDGDTFTDFQSAVDRSCDNQHNSCADTANSQKSSSFTVGDCDTQDTQCKAASSSATQTAFTELTSSSSEFDFYCDV</sequence>
<feature type="chain" id="PRO_5046421270" evidence="1">
    <location>
        <begin position="31"/>
        <end position="184"/>
    </location>
</feature>
<comment type="caution">
    <text evidence="2">The sequence shown here is derived from an EMBL/GenBank/DDBJ whole genome shotgun (WGS) entry which is preliminary data.</text>
</comment>
<evidence type="ECO:0000313" key="3">
    <source>
        <dbReference type="Proteomes" id="UP001583186"/>
    </source>
</evidence>
<feature type="signal peptide" evidence="1">
    <location>
        <begin position="1"/>
        <end position="30"/>
    </location>
</feature>